<keyword evidence="2 4" id="KW-0472">Membrane</keyword>
<proteinExistence type="inferred from homology"/>
<evidence type="ECO:0000259" key="6">
    <source>
        <dbReference type="Pfam" id="PF07715"/>
    </source>
</evidence>
<dbReference type="Proteomes" id="UP001595826">
    <property type="component" value="Unassembled WGS sequence"/>
</dbReference>
<gene>
    <name evidence="7" type="ORF">ACFOWD_06720</name>
</gene>
<feature type="domain" description="TonB-dependent receptor plug" evidence="6">
    <location>
        <begin position="118"/>
        <end position="213"/>
    </location>
</feature>
<dbReference type="InterPro" id="IPR008969">
    <property type="entry name" value="CarboxyPept-like_regulatory"/>
</dbReference>
<keyword evidence="7" id="KW-0675">Receptor</keyword>
<keyword evidence="4" id="KW-0798">TonB box</keyword>
<dbReference type="Gene3D" id="2.170.130.10">
    <property type="entry name" value="TonB-dependent receptor, plug domain"/>
    <property type="match status" value="1"/>
</dbReference>
<evidence type="ECO:0000256" key="2">
    <source>
        <dbReference type="ARBA" id="ARBA00023136"/>
    </source>
</evidence>
<dbReference type="SUPFAM" id="SSF49464">
    <property type="entry name" value="Carboxypeptidase regulatory domain-like"/>
    <property type="match status" value="1"/>
</dbReference>
<comment type="caution">
    <text evidence="7">The sequence shown here is derived from an EMBL/GenBank/DDBJ whole genome shotgun (WGS) entry which is preliminary data.</text>
</comment>
<evidence type="ECO:0000256" key="1">
    <source>
        <dbReference type="ARBA" id="ARBA00004442"/>
    </source>
</evidence>
<comment type="similarity">
    <text evidence="4">Belongs to the TonB-dependent receptor family.</text>
</comment>
<dbReference type="Pfam" id="PF00593">
    <property type="entry name" value="TonB_dep_Rec_b-barrel"/>
    <property type="match status" value="1"/>
</dbReference>
<sequence length="718" mass="81674">MKRILFIFFILSQLNVFSQFKISGKVVDSNKKPIVGANVYLDGTYDGTSTNEKGEFLFTTEETGHQTIVISYVSFETFIKTEDVKKLNNLVVKLRDDVNTLDAVTINAGTFKTGEKAKVTVLKPLDIVTTASAVGDVMGALQTLPGTSAVAEDGRLFVRGGQAEETQIFIDGLRVFTPYTPSANNVPTRGRYSPFLFKGITFSTGGYSAEYGQALSSVLVLNTIDKPDQEKTDVSIMTVGAGVGNTQIWGKNSLSINTSYVNLQPYLELFPDRNTWLSPFQSFSGEAVYRHTFKDDSMLKVYGAFSYTDIDLIQEDINYADGFRFGLENRNLYMNTSYKNKIGNKWRIETGISFTNDISNMKIENDKISNSENSAHFKVRLKKLYSSRFRLSLGSETFITKFNESYTAVNSNSINYGFNNNIFATFVETDIFFSKNLAAQIGFRGEHSSIFNEFTLSPRISLAYKANKNAQFSLAYGQFYQNPINNYLKFNQDLNSENTTHFIANFQHTKQNQIFRIETYYKNYKDLVKFDSQMANYNSNFSNDGFGYAKGIDIFWRQNQKIKNTDYWISYSYLDTERDFRNYPTAATPNFASTHNLSIVGKHWVEKWKSQIGLAYNFASGRTYTNPNETGFLNNTTKNYNSVSLNWAYLIDQQKILYFSVNNALGTRNVFGYNYKNTPDMNGNFDRQAILPNADSFFFIGFFWTISDDKKSNQLDNL</sequence>
<evidence type="ECO:0000256" key="4">
    <source>
        <dbReference type="RuleBase" id="RU003357"/>
    </source>
</evidence>
<dbReference type="EMBL" id="JBHSCY010000001">
    <property type="protein sequence ID" value="MFC4268593.1"/>
    <property type="molecule type" value="Genomic_DNA"/>
</dbReference>
<dbReference type="InterPro" id="IPR036942">
    <property type="entry name" value="Beta-barrel_TonB_sf"/>
</dbReference>
<dbReference type="Pfam" id="PF07715">
    <property type="entry name" value="Plug"/>
    <property type="match status" value="1"/>
</dbReference>
<feature type="domain" description="TonB-dependent receptor-like beta-barrel" evidence="5">
    <location>
        <begin position="270"/>
        <end position="663"/>
    </location>
</feature>
<dbReference type="RefSeq" id="WP_377409135.1">
    <property type="nucleotide sequence ID" value="NZ_JBHSCY010000001.1"/>
</dbReference>
<evidence type="ECO:0000259" key="5">
    <source>
        <dbReference type="Pfam" id="PF00593"/>
    </source>
</evidence>
<dbReference type="Gene3D" id="2.40.170.20">
    <property type="entry name" value="TonB-dependent receptor, beta-barrel domain"/>
    <property type="match status" value="1"/>
</dbReference>
<comment type="subcellular location">
    <subcellularLocation>
        <location evidence="1 4">Cell outer membrane</location>
    </subcellularLocation>
</comment>
<evidence type="ECO:0000313" key="8">
    <source>
        <dbReference type="Proteomes" id="UP001595826"/>
    </source>
</evidence>
<organism evidence="7 8">
    <name type="scientific">Polaribacter marinivivus</name>
    <dbReference type="NCBI Taxonomy" id="1524260"/>
    <lineage>
        <taxon>Bacteria</taxon>
        <taxon>Pseudomonadati</taxon>
        <taxon>Bacteroidota</taxon>
        <taxon>Flavobacteriia</taxon>
        <taxon>Flavobacteriales</taxon>
        <taxon>Flavobacteriaceae</taxon>
    </lineage>
</organism>
<dbReference type="InterPro" id="IPR000531">
    <property type="entry name" value="Beta-barrel_TonB"/>
</dbReference>
<evidence type="ECO:0000256" key="3">
    <source>
        <dbReference type="ARBA" id="ARBA00023237"/>
    </source>
</evidence>
<name>A0ABV8R8P7_9FLAO</name>
<dbReference type="Pfam" id="PF13715">
    <property type="entry name" value="CarbopepD_reg_2"/>
    <property type="match status" value="1"/>
</dbReference>
<dbReference type="InterPro" id="IPR037066">
    <property type="entry name" value="Plug_dom_sf"/>
</dbReference>
<dbReference type="SUPFAM" id="SSF56935">
    <property type="entry name" value="Porins"/>
    <property type="match status" value="1"/>
</dbReference>
<dbReference type="InterPro" id="IPR012910">
    <property type="entry name" value="Plug_dom"/>
</dbReference>
<dbReference type="Gene3D" id="2.60.40.1120">
    <property type="entry name" value="Carboxypeptidase-like, regulatory domain"/>
    <property type="match status" value="1"/>
</dbReference>
<reference evidence="8" key="1">
    <citation type="journal article" date="2019" name="Int. J. Syst. Evol. Microbiol.">
        <title>The Global Catalogue of Microorganisms (GCM) 10K type strain sequencing project: providing services to taxonomists for standard genome sequencing and annotation.</title>
        <authorList>
            <consortium name="The Broad Institute Genomics Platform"/>
            <consortium name="The Broad Institute Genome Sequencing Center for Infectious Disease"/>
            <person name="Wu L."/>
            <person name="Ma J."/>
        </authorList>
    </citation>
    <scope>NUCLEOTIDE SEQUENCE [LARGE SCALE GENOMIC DNA]</scope>
    <source>
        <strain evidence="8">CECT 8655</strain>
    </source>
</reference>
<protein>
    <submittedName>
        <fullName evidence="7">TonB-dependent receptor domain-containing protein</fullName>
    </submittedName>
</protein>
<evidence type="ECO:0000313" key="7">
    <source>
        <dbReference type="EMBL" id="MFC4268593.1"/>
    </source>
</evidence>
<accession>A0ABV8R8P7</accession>
<keyword evidence="3" id="KW-0998">Cell outer membrane</keyword>
<keyword evidence="8" id="KW-1185">Reference proteome</keyword>